<keyword evidence="10 11" id="KW-0472">Membrane</keyword>
<evidence type="ECO:0000259" key="12">
    <source>
        <dbReference type="Pfam" id="PF00892"/>
    </source>
</evidence>
<dbReference type="GO" id="GO:0022857">
    <property type="term" value="F:transmembrane transporter activity"/>
    <property type="evidence" value="ECO:0007669"/>
    <property type="project" value="InterPro"/>
</dbReference>
<feature type="transmembrane region" description="Helical" evidence="11">
    <location>
        <begin position="87"/>
        <end position="104"/>
    </location>
</feature>
<evidence type="ECO:0000256" key="7">
    <source>
        <dbReference type="ARBA" id="ARBA00022985"/>
    </source>
</evidence>
<proteinExistence type="predicted"/>
<dbReference type="GO" id="GO:0005886">
    <property type="term" value="C:plasma membrane"/>
    <property type="evidence" value="ECO:0007669"/>
    <property type="project" value="UniProtKB-SubCell"/>
</dbReference>
<evidence type="ECO:0000256" key="2">
    <source>
        <dbReference type="ARBA" id="ARBA00022475"/>
    </source>
</evidence>
<dbReference type="KEGG" id="lab:LA76x_1080"/>
<keyword evidence="4" id="KW-0997">Cell inner membrane</keyword>
<dbReference type="PANTHER" id="PTHR30561">
    <property type="entry name" value="SMR FAMILY PROTON-DEPENDENT DRUG EFFLUX TRANSPORTER SUGE"/>
    <property type="match status" value="1"/>
</dbReference>
<dbReference type="SUPFAM" id="SSF103481">
    <property type="entry name" value="Multidrug resistance efflux transporter EmrE"/>
    <property type="match status" value="1"/>
</dbReference>
<evidence type="ECO:0000256" key="3">
    <source>
        <dbReference type="ARBA" id="ARBA00022516"/>
    </source>
</evidence>
<keyword evidence="14" id="KW-1185">Reference proteome</keyword>
<dbReference type="STRING" id="84531.LA76x_1080"/>
<dbReference type="Proteomes" id="UP000060787">
    <property type="component" value="Chromosome"/>
</dbReference>
<accession>A0A0S2F6Q3</accession>
<protein>
    <submittedName>
        <fullName evidence="13">EamA-like transporter family protein</fullName>
    </submittedName>
</protein>
<dbReference type="GO" id="GO:0009103">
    <property type="term" value="P:lipopolysaccharide biosynthetic process"/>
    <property type="evidence" value="ECO:0007669"/>
    <property type="project" value="UniProtKB-KW"/>
</dbReference>
<evidence type="ECO:0000313" key="13">
    <source>
        <dbReference type="EMBL" id="ALN79239.1"/>
    </source>
</evidence>
<keyword evidence="9" id="KW-0443">Lipid metabolism</keyword>
<evidence type="ECO:0000256" key="10">
    <source>
        <dbReference type="ARBA" id="ARBA00023136"/>
    </source>
</evidence>
<name>A0A0S2F6Q3_LYSAN</name>
<dbReference type="PANTHER" id="PTHR30561:SF9">
    <property type="entry name" value="4-AMINO-4-DEOXY-L-ARABINOSE-PHOSPHOUNDECAPRENOL FLIPPASE SUBUNIT ARNF-RELATED"/>
    <property type="match status" value="1"/>
</dbReference>
<keyword evidence="5" id="KW-0441">Lipid A biosynthesis</keyword>
<dbReference type="InterPro" id="IPR000390">
    <property type="entry name" value="Small_drug/metabolite_transptr"/>
</dbReference>
<dbReference type="EMBL" id="CP011129">
    <property type="protein sequence ID" value="ALN79239.1"/>
    <property type="molecule type" value="Genomic_DNA"/>
</dbReference>
<evidence type="ECO:0000256" key="9">
    <source>
        <dbReference type="ARBA" id="ARBA00023098"/>
    </source>
</evidence>
<comment type="subcellular location">
    <subcellularLocation>
        <location evidence="1">Cell membrane</location>
        <topology evidence="1">Multi-pass membrane protein</topology>
    </subcellularLocation>
</comment>
<dbReference type="AlphaFoldDB" id="A0A0S2F6Q3"/>
<dbReference type="InterPro" id="IPR037185">
    <property type="entry name" value="EmrE-like"/>
</dbReference>
<gene>
    <name evidence="13" type="ORF">LA76x_1080</name>
</gene>
<feature type="domain" description="EamA" evidence="12">
    <location>
        <begin position="2"/>
        <end position="104"/>
    </location>
</feature>
<dbReference type="InterPro" id="IPR000620">
    <property type="entry name" value="EamA_dom"/>
</dbReference>
<organism evidence="13 14">
    <name type="scientific">Lysobacter antibioticus</name>
    <dbReference type="NCBI Taxonomy" id="84531"/>
    <lineage>
        <taxon>Bacteria</taxon>
        <taxon>Pseudomonadati</taxon>
        <taxon>Pseudomonadota</taxon>
        <taxon>Gammaproteobacteria</taxon>
        <taxon>Lysobacterales</taxon>
        <taxon>Lysobacteraceae</taxon>
        <taxon>Lysobacter</taxon>
    </lineage>
</organism>
<feature type="transmembrane region" description="Helical" evidence="11">
    <location>
        <begin position="32"/>
        <end position="55"/>
    </location>
</feature>
<dbReference type="Pfam" id="PF00892">
    <property type="entry name" value="EamA"/>
    <property type="match status" value="1"/>
</dbReference>
<keyword evidence="7" id="KW-0448">Lipopolysaccharide biosynthesis</keyword>
<keyword evidence="3" id="KW-0444">Lipid biosynthesis</keyword>
<evidence type="ECO:0000256" key="5">
    <source>
        <dbReference type="ARBA" id="ARBA00022556"/>
    </source>
</evidence>
<dbReference type="PATRIC" id="fig|84531.8.peg.1105"/>
<evidence type="ECO:0000256" key="6">
    <source>
        <dbReference type="ARBA" id="ARBA00022692"/>
    </source>
</evidence>
<dbReference type="GO" id="GO:0009245">
    <property type="term" value="P:lipid A biosynthetic process"/>
    <property type="evidence" value="ECO:0007669"/>
    <property type="project" value="UniProtKB-KW"/>
</dbReference>
<keyword evidence="8 11" id="KW-1133">Transmembrane helix</keyword>
<evidence type="ECO:0000256" key="1">
    <source>
        <dbReference type="ARBA" id="ARBA00004651"/>
    </source>
</evidence>
<evidence type="ECO:0000256" key="11">
    <source>
        <dbReference type="SAM" id="Phobius"/>
    </source>
</evidence>
<keyword evidence="2" id="KW-1003">Cell membrane</keyword>
<feature type="transmembrane region" description="Helical" evidence="11">
    <location>
        <begin position="62"/>
        <end position="81"/>
    </location>
</feature>
<evidence type="ECO:0000313" key="14">
    <source>
        <dbReference type="Proteomes" id="UP000060787"/>
    </source>
</evidence>
<dbReference type="Gene3D" id="1.10.3730.20">
    <property type="match status" value="1"/>
</dbReference>
<keyword evidence="6 11" id="KW-0812">Transmembrane</keyword>
<evidence type="ECO:0000256" key="4">
    <source>
        <dbReference type="ARBA" id="ARBA00022519"/>
    </source>
</evidence>
<sequence>MILGTIAMLAAGQVLFKYAATTLDFGNLRSFFSVSLIAALAIYAFATLAWLAVLARVPLSTAFPFYGLGFILVPLLSVLILGEKFRYSTMVGGIIIMIGVIVSTREW</sequence>
<evidence type="ECO:0000256" key="8">
    <source>
        <dbReference type="ARBA" id="ARBA00022989"/>
    </source>
</evidence>
<reference evidence="13 14" key="1">
    <citation type="journal article" date="2015" name="BMC Genomics">
        <title>Comparative genomics and metabolic profiling of the genus Lysobacter.</title>
        <authorList>
            <person name="de Bruijn I."/>
            <person name="Cheng X."/>
            <person name="de Jager V."/>
            <person name="Exposito R.G."/>
            <person name="Watrous J."/>
            <person name="Patel N."/>
            <person name="Postma J."/>
            <person name="Dorrestein P.C."/>
            <person name="Kobayashi D."/>
            <person name="Raaijmakers J.M."/>
        </authorList>
    </citation>
    <scope>NUCLEOTIDE SEQUENCE [LARGE SCALE GENOMIC DNA]</scope>
    <source>
        <strain evidence="13 14">76</strain>
    </source>
</reference>